<gene>
    <name evidence="2" type="ORF">GU926_01205</name>
</gene>
<proteinExistence type="predicted"/>
<name>A0A6P1NQM3_9BACT</name>
<dbReference type="EMBL" id="CP047897">
    <property type="protein sequence ID" value="QHL86136.1"/>
    <property type="molecule type" value="Genomic_DNA"/>
</dbReference>
<dbReference type="Proteomes" id="UP000464214">
    <property type="component" value="Chromosome"/>
</dbReference>
<sequence length="143" mass="15849">MKSKLFLVGMALAAMALHACSETADLIEVVKPVPAIRTENFPVKPIKVDSTVVLRVYYQPSNGCGRFSRIDSTTTQPSSTTKVTNVQFFAAYPEEGQDVVCTAQAKESQYTLNYKAKTVGKHIFKFWKTDSEFVSDTVTVEAR</sequence>
<keyword evidence="3" id="KW-1185">Reference proteome</keyword>
<dbReference type="KEGG" id="nib:GU926_01205"/>
<evidence type="ECO:0000256" key="1">
    <source>
        <dbReference type="SAM" id="SignalP"/>
    </source>
</evidence>
<protein>
    <recommendedName>
        <fullName evidence="4">Proteinase inhibitor I42 chagasin domain-containing protein</fullName>
    </recommendedName>
</protein>
<evidence type="ECO:0000313" key="3">
    <source>
        <dbReference type="Proteomes" id="UP000464214"/>
    </source>
</evidence>
<accession>A0A6P1NQM3</accession>
<keyword evidence="1" id="KW-0732">Signal</keyword>
<dbReference type="RefSeq" id="WP_160688255.1">
    <property type="nucleotide sequence ID" value="NZ_CP047897.1"/>
</dbReference>
<reference evidence="2 3" key="1">
    <citation type="submission" date="2020-01" db="EMBL/GenBank/DDBJ databases">
        <authorList>
            <person name="Kim M."/>
        </authorList>
    </citation>
    <scope>NUCLEOTIDE SEQUENCE [LARGE SCALE GENOMIC DNA]</scope>
    <source>
        <strain evidence="2 3">BT10</strain>
    </source>
</reference>
<feature type="chain" id="PRO_5026873124" description="Proteinase inhibitor I42 chagasin domain-containing protein" evidence="1">
    <location>
        <begin position="20"/>
        <end position="143"/>
    </location>
</feature>
<organism evidence="2 3">
    <name type="scientific">Nibribacter ruber</name>
    <dbReference type="NCBI Taxonomy" id="2698458"/>
    <lineage>
        <taxon>Bacteria</taxon>
        <taxon>Pseudomonadati</taxon>
        <taxon>Bacteroidota</taxon>
        <taxon>Cytophagia</taxon>
        <taxon>Cytophagales</taxon>
        <taxon>Hymenobacteraceae</taxon>
        <taxon>Nibribacter</taxon>
    </lineage>
</organism>
<feature type="signal peptide" evidence="1">
    <location>
        <begin position="1"/>
        <end position="19"/>
    </location>
</feature>
<dbReference type="AlphaFoldDB" id="A0A6P1NQM3"/>
<evidence type="ECO:0008006" key="4">
    <source>
        <dbReference type="Google" id="ProtNLM"/>
    </source>
</evidence>
<evidence type="ECO:0000313" key="2">
    <source>
        <dbReference type="EMBL" id="QHL86136.1"/>
    </source>
</evidence>